<evidence type="ECO:0000256" key="8">
    <source>
        <dbReference type="HAMAP-Rule" id="MF_00222"/>
    </source>
</evidence>
<dbReference type="InterPro" id="IPR036291">
    <property type="entry name" value="NAD(P)-bd_dom_sf"/>
</dbReference>
<accession>A0A9E2KM94</accession>
<dbReference type="InterPro" id="IPR022893">
    <property type="entry name" value="Shikimate_DH_fam"/>
</dbReference>
<dbReference type="PANTHER" id="PTHR21089">
    <property type="entry name" value="SHIKIMATE DEHYDROGENASE"/>
    <property type="match status" value="1"/>
</dbReference>
<keyword evidence="3 8" id="KW-0028">Amino-acid biosynthesis</keyword>
<dbReference type="Pfam" id="PF01488">
    <property type="entry name" value="Shikimate_DH"/>
    <property type="match status" value="1"/>
</dbReference>
<comment type="caution">
    <text evidence="8">Lacks conserved residue(s) required for the propagation of feature annotation.</text>
</comment>
<gene>
    <name evidence="8 12" type="primary">aroE</name>
    <name evidence="12" type="ORF">IAA31_01030</name>
</gene>
<dbReference type="InterPro" id="IPR046346">
    <property type="entry name" value="Aminoacid_DH-like_N_sf"/>
</dbReference>
<name>A0A9E2KM94_9GAMM</name>
<dbReference type="GO" id="GO:0008652">
    <property type="term" value="P:amino acid biosynthetic process"/>
    <property type="evidence" value="ECO:0007669"/>
    <property type="project" value="UniProtKB-KW"/>
</dbReference>
<feature type="domain" description="Shikimate dehydrogenase substrate binding N-terminal" evidence="10">
    <location>
        <begin position="5"/>
        <end position="86"/>
    </location>
</feature>
<comment type="subunit">
    <text evidence="8">Homodimer.</text>
</comment>
<feature type="binding site" evidence="8">
    <location>
        <position position="84"/>
    </location>
    <ligand>
        <name>shikimate</name>
        <dbReference type="ChEBI" id="CHEBI:36208"/>
    </ligand>
</feature>
<feature type="binding site" evidence="8">
    <location>
        <position position="100"/>
    </location>
    <ligand>
        <name>shikimate</name>
        <dbReference type="ChEBI" id="CHEBI:36208"/>
    </ligand>
</feature>
<feature type="binding site" evidence="8">
    <location>
        <position position="247"/>
    </location>
    <ligand>
        <name>NADP(+)</name>
        <dbReference type="ChEBI" id="CHEBI:58349"/>
    </ligand>
</feature>
<comment type="caution">
    <text evidence="12">The sequence shown here is derived from an EMBL/GenBank/DDBJ whole genome shotgun (WGS) entry which is preliminary data.</text>
</comment>
<evidence type="ECO:0000256" key="4">
    <source>
        <dbReference type="ARBA" id="ARBA00022857"/>
    </source>
</evidence>
<dbReference type="GO" id="GO:0009423">
    <property type="term" value="P:chorismate biosynthetic process"/>
    <property type="evidence" value="ECO:0007669"/>
    <property type="project" value="UniProtKB-UniRule"/>
</dbReference>
<reference evidence="12" key="2">
    <citation type="submission" date="2021-04" db="EMBL/GenBank/DDBJ databases">
        <authorList>
            <person name="Gilroy R."/>
        </authorList>
    </citation>
    <scope>NUCLEOTIDE SEQUENCE</scope>
    <source>
        <strain evidence="12">687</strain>
    </source>
</reference>
<dbReference type="CDD" id="cd01065">
    <property type="entry name" value="NAD_bind_Shikimate_DH"/>
    <property type="match status" value="1"/>
</dbReference>
<dbReference type="NCBIfam" id="TIGR00507">
    <property type="entry name" value="aroE"/>
    <property type="match status" value="1"/>
</dbReference>
<dbReference type="PANTHER" id="PTHR21089:SF1">
    <property type="entry name" value="BIFUNCTIONAL 3-DEHYDROQUINATE DEHYDRATASE_SHIKIMATE DEHYDROGENASE, CHLOROPLASTIC"/>
    <property type="match status" value="1"/>
</dbReference>
<dbReference type="Proteomes" id="UP000824150">
    <property type="component" value="Unassembled WGS sequence"/>
</dbReference>
<dbReference type="EMBL" id="JAHLFG010000009">
    <property type="protein sequence ID" value="MBU3826066.1"/>
    <property type="molecule type" value="Genomic_DNA"/>
</dbReference>
<dbReference type="Pfam" id="PF18317">
    <property type="entry name" value="SDH_C"/>
    <property type="match status" value="1"/>
</dbReference>
<keyword evidence="4 8" id="KW-0521">NADP</keyword>
<dbReference type="SUPFAM" id="SSF53223">
    <property type="entry name" value="Aminoacid dehydrogenase-like, N-terminal domain"/>
    <property type="match status" value="1"/>
</dbReference>
<comment type="catalytic activity">
    <reaction evidence="7 8">
        <text>shikimate + NADP(+) = 3-dehydroshikimate + NADPH + H(+)</text>
        <dbReference type="Rhea" id="RHEA:17737"/>
        <dbReference type="ChEBI" id="CHEBI:15378"/>
        <dbReference type="ChEBI" id="CHEBI:16630"/>
        <dbReference type="ChEBI" id="CHEBI:36208"/>
        <dbReference type="ChEBI" id="CHEBI:57783"/>
        <dbReference type="ChEBI" id="CHEBI:58349"/>
        <dbReference type="EC" id="1.1.1.25"/>
    </reaction>
</comment>
<comment type="pathway">
    <text evidence="1 8">Metabolic intermediate biosynthesis; chorismate biosynthesis; chorismate from D-erythrose 4-phosphate and phosphoenolpyruvate: step 4/7.</text>
</comment>
<sequence length="284" mass="30571">MRFAVFGNPIAHSLSPLIHEHFASQVGLNLTYERILVDRPFATMVTDFFEAGGNGCNVTVPCKLEAFALATRLSDNAQAAGAVNTLKRDDDGSISGFNTDGPGLVRDLQRLHLLKDKARVLILGAGGAAQGIVRPLLEAGVAHITMVNRQVTKAANIAAHFPSKVEAQSYQSLNESLAAKLSHDHQAVSFDLIINATSSSLLHVLPPIEALIVQQAGAVYDLMYTPQGETIFTRFARDLGVGKTADGIGMLIAQAALSFEIWTGKRPDIAKTIAYLQAYLQERH</sequence>
<feature type="active site" description="Proton acceptor" evidence="8">
    <location>
        <position position="63"/>
    </location>
</feature>
<dbReference type="Gene3D" id="3.40.50.10860">
    <property type="entry name" value="Leucine Dehydrogenase, chain A, domain 1"/>
    <property type="match status" value="1"/>
</dbReference>
<feature type="binding site" evidence="8">
    <location>
        <begin position="124"/>
        <end position="128"/>
    </location>
    <ligand>
        <name>NADP(+)</name>
        <dbReference type="ChEBI" id="CHEBI:58349"/>
    </ligand>
</feature>
<feature type="binding site" evidence="8">
    <location>
        <begin position="13"/>
        <end position="15"/>
    </location>
    <ligand>
        <name>shikimate</name>
        <dbReference type="ChEBI" id="CHEBI:36208"/>
    </ligand>
</feature>
<feature type="binding site" evidence="8">
    <location>
        <position position="222"/>
    </location>
    <ligand>
        <name>NADP(+)</name>
        <dbReference type="ChEBI" id="CHEBI:58349"/>
    </ligand>
</feature>
<evidence type="ECO:0000259" key="9">
    <source>
        <dbReference type="Pfam" id="PF01488"/>
    </source>
</evidence>
<comment type="function">
    <text evidence="8">Involved in the biosynthesis of the chorismate, which leads to the biosynthesis of aromatic amino acids. Catalyzes the reversible NADPH linked reduction of 3-dehydroshikimate (DHSA) to yield shikimate (SA).</text>
</comment>
<evidence type="ECO:0000256" key="6">
    <source>
        <dbReference type="ARBA" id="ARBA00023141"/>
    </source>
</evidence>
<proteinExistence type="inferred from homology"/>
<evidence type="ECO:0000259" key="10">
    <source>
        <dbReference type="Pfam" id="PF08501"/>
    </source>
</evidence>
<dbReference type="InterPro" id="IPR013708">
    <property type="entry name" value="Shikimate_DH-bd_N"/>
</dbReference>
<evidence type="ECO:0000313" key="13">
    <source>
        <dbReference type="Proteomes" id="UP000824150"/>
    </source>
</evidence>
<dbReference type="HAMAP" id="MF_00222">
    <property type="entry name" value="Shikimate_DH_AroE"/>
    <property type="match status" value="1"/>
</dbReference>
<reference evidence="12" key="1">
    <citation type="journal article" date="2021" name="PeerJ">
        <title>Extensive microbial diversity within the chicken gut microbiome revealed by metagenomics and culture.</title>
        <authorList>
            <person name="Gilroy R."/>
            <person name="Ravi A."/>
            <person name="Getino M."/>
            <person name="Pursley I."/>
            <person name="Horton D.L."/>
            <person name="Alikhan N.F."/>
            <person name="Baker D."/>
            <person name="Gharbi K."/>
            <person name="Hall N."/>
            <person name="Watson M."/>
            <person name="Adriaenssens E.M."/>
            <person name="Foster-Nyarko E."/>
            <person name="Jarju S."/>
            <person name="Secka A."/>
            <person name="Antonio M."/>
            <person name="Oren A."/>
            <person name="Chaudhuri R.R."/>
            <person name="La Ragione R."/>
            <person name="Hildebrand F."/>
            <person name="Pallen M.J."/>
        </authorList>
    </citation>
    <scope>NUCLEOTIDE SEQUENCE</scope>
    <source>
        <strain evidence="12">687</strain>
    </source>
</reference>
<dbReference type="FunFam" id="3.40.50.10860:FF:000006">
    <property type="entry name" value="Shikimate dehydrogenase (NADP(+))"/>
    <property type="match status" value="1"/>
</dbReference>
<feature type="binding site" evidence="8">
    <location>
        <position position="59"/>
    </location>
    <ligand>
        <name>shikimate</name>
        <dbReference type="ChEBI" id="CHEBI:36208"/>
    </ligand>
</feature>
<dbReference type="InterPro" id="IPR011342">
    <property type="entry name" value="Shikimate_DH"/>
</dbReference>
<evidence type="ECO:0000313" key="12">
    <source>
        <dbReference type="EMBL" id="MBU3826066.1"/>
    </source>
</evidence>
<dbReference type="InterPro" id="IPR006151">
    <property type="entry name" value="Shikm_DH/Glu-tRNA_Rdtase"/>
</dbReference>
<feature type="binding site" evidence="8">
    <location>
        <position position="224"/>
    </location>
    <ligand>
        <name>shikimate</name>
        <dbReference type="ChEBI" id="CHEBI:36208"/>
    </ligand>
</feature>
<evidence type="ECO:0000256" key="7">
    <source>
        <dbReference type="ARBA" id="ARBA00049442"/>
    </source>
</evidence>
<dbReference type="GO" id="GO:0019632">
    <property type="term" value="P:shikimate metabolic process"/>
    <property type="evidence" value="ECO:0007669"/>
    <property type="project" value="InterPro"/>
</dbReference>
<evidence type="ECO:0000259" key="11">
    <source>
        <dbReference type="Pfam" id="PF18317"/>
    </source>
</evidence>
<dbReference type="Pfam" id="PF08501">
    <property type="entry name" value="Shikimate_dh_N"/>
    <property type="match status" value="1"/>
</dbReference>
<organism evidence="12 13">
    <name type="scientific">Candidatus Anaerobiospirillum merdipullorum</name>
    <dbReference type="NCBI Taxonomy" id="2838450"/>
    <lineage>
        <taxon>Bacteria</taxon>
        <taxon>Pseudomonadati</taxon>
        <taxon>Pseudomonadota</taxon>
        <taxon>Gammaproteobacteria</taxon>
        <taxon>Aeromonadales</taxon>
        <taxon>Succinivibrionaceae</taxon>
        <taxon>Anaerobiospirillum</taxon>
    </lineage>
</organism>
<feature type="binding site" evidence="8">
    <location>
        <position position="75"/>
    </location>
    <ligand>
        <name>NADP(+)</name>
        <dbReference type="ChEBI" id="CHEBI:58349"/>
    </ligand>
</feature>
<evidence type="ECO:0000256" key="1">
    <source>
        <dbReference type="ARBA" id="ARBA00004871"/>
    </source>
</evidence>
<dbReference type="EC" id="1.1.1.25" evidence="2 8"/>
<keyword evidence="6 8" id="KW-0057">Aromatic amino acid biosynthesis</keyword>
<dbReference type="AlphaFoldDB" id="A0A9E2KM94"/>
<evidence type="ECO:0000256" key="5">
    <source>
        <dbReference type="ARBA" id="ARBA00023002"/>
    </source>
</evidence>
<feature type="binding site" evidence="8">
    <location>
        <position position="254"/>
    </location>
    <ligand>
        <name>shikimate</name>
        <dbReference type="ChEBI" id="CHEBI:36208"/>
    </ligand>
</feature>
<feature type="domain" description="Quinate/shikimate 5-dehydrogenase/glutamyl-tRNA reductase" evidence="9">
    <location>
        <begin position="116"/>
        <end position="179"/>
    </location>
</feature>
<dbReference type="GO" id="GO:0050661">
    <property type="term" value="F:NADP binding"/>
    <property type="evidence" value="ECO:0007669"/>
    <property type="project" value="InterPro"/>
</dbReference>
<protein>
    <recommendedName>
        <fullName evidence="2 8">Shikimate dehydrogenase (NADP(+))</fullName>
        <shortName evidence="8">SDH</shortName>
        <ecNumber evidence="2 8">1.1.1.25</ecNumber>
    </recommendedName>
</protein>
<comment type="similarity">
    <text evidence="8">Belongs to the shikimate dehydrogenase family.</text>
</comment>
<dbReference type="SUPFAM" id="SSF51735">
    <property type="entry name" value="NAD(P)-binding Rossmann-fold domains"/>
    <property type="match status" value="1"/>
</dbReference>
<dbReference type="GO" id="GO:0009073">
    <property type="term" value="P:aromatic amino acid family biosynthetic process"/>
    <property type="evidence" value="ECO:0007669"/>
    <property type="project" value="UniProtKB-KW"/>
</dbReference>
<dbReference type="GO" id="GO:0004764">
    <property type="term" value="F:shikimate 3-dehydrogenase (NADP+) activity"/>
    <property type="evidence" value="ECO:0007669"/>
    <property type="project" value="UniProtKB-UniRule"/>
</dbReference>
<dbReference type="GO" id="GO:0005829">
    <property type="term" value="C:cytosol"/>
    <property type="evidence" value="ECO:0007669"/>
    <property type="project" value="TreeGrafter"/>
</dbReference>
<feature type="domain" description="SDH C-terminal" evidence="11">
    <location>
        <begin position="247"/>
        <end position="271"/>
    </location>
</feature>
<evidence type="ECO:0000256" key="2">
    <source>
        <dbReference type="ARBA" id="ARBA00012962"/>
    </source>
</evidence>
<evidence type="ECO:0000256" key="3">
    <source>
        <dbReference type="ARBA" id="ARBA00022605"/>
    </source>
</evidence>
<dbReference type="NCBIfam" id="NF001310">
    <property type="entry name" value="PRK00258.1-2"/>
    <property type="match status" value="1"/>
</dbReference>
<dbReference type="Gene3D" id="3.40.50.720">
    <property type="entry name" value="NAD(P)-binding Rossmann-like Domain"/>
    <property type="match status" value="1"/>
</dbReference>
<keyword evidence="5 8" id="KW-0560">Oxidoreductase</keyword>
<dbReference type="InterPro" id="IPR041121">
    <property type="entry name" value="SDH_C"/>
</dbReference>